<keyword evidence="5" id="KW-1185">Reference proteome</keyword>
<protein>
    <submittedName>
        <fullName evidence="4">2-keto-4-pentenoate hydratase/2-oxohepta-3-ene-1,7-dioic acid hydratase in catechol pathway</fullName>
    </submittedName>
</protein>
<evidence type="ECO:0000256" key="1">
    <source>
        <dbReference type="ARBA" id="ARBA00022723"/>
    </source>
</evidence>
<keyword evidence="1" id="KW-0479">Metal-binding</keyword>
<feature type="domain" description="Fumarylacetoacetase-like C-terminal" evidence="2">
    <location>
        <begin position="59"/>
        <end position="255"/>
    </location>
</feature>
<dbReference type="Pfam" id="PF01557">
    <property type="entry name" value="FAA_hydrolase"/>
    <property type="match status" value="1"/>
</dbReference>
<feature type="domain" description="Rv2993c-like N-terminal" evidence="3">
    <location>
        <begin position="5"/>
        <end position="53"/>
    </location>
</feature>
<sequence>MNQLRVARYALDEAVHYGLVEDDVIKRVRGLPWEGLEETGHRDPMNRVKLLAPVPQPRIFGLGYNYKAHSLESNKAVPEIPVLFMKPSTSAIGPDDAIVYPADGENVHFEGELTVVIGKRARHVPEAHALDHVFGYTVGNDVSDRVLQRRESSFGCLLAGKGYDTFAPIGPFIATGLDPAGQRIITRVNGTVRQDGHSRDLVFPVPYLIAYLSKYMTLLPGDLIMTGTPAGVGPLAIGDTVEVEIPGIGVLRNPVIAEAQAR</sequence>
<dbReference type="Pfam" id="PF10370">
    <property type="entry name" value="Rv2993c-like_N"/>
    <property type="match status" value="1"/>
</dbReference>
<dbReference type="PANTHER" id="PTHR11820">
    <property type="entry name" value="ACYLPYRUVASE"/>
    <property type="match status" value="1"/>
</dbReference>
<evidence type="ECO:0000259" key="3">
    <source>
        <dbReference type="Pfam" id="PF10370"/>
    </source>
</evidence>
<dbReference type="EMBL" id="JAVDRF010000004">
    <property type="protein sequence ID" value="MDR6536413.1"/>
    <property type="molecule type" value="Genomic_DNA"/>
</dbReference>
<name>A0ABU1NDK4_9BURK</name>
<evidence type="ECO:0000313" key="5">
    <source>
        <dbReference type="Proteomes" id="UP001184230"/>
    </source>
</evidence>
<organism evidence="4 5">
    <name type="scientific">Variovorax soli</name>
    <dbReference type="NCBI Taxonomy" id="376815"/>
    <lineage>
        <taxon>Bacteria</taxon>
        <taxon>Pseudomonadati</taxon>
        <taxon>Pseudomonadota</taxon>
        <taxon>Betaproteobacteria</taxon>
        <taxon>Burkholderiales</taxon>
        <taxon>Comamonadaceae</taxon>
        <taxon>Variovorax</taxon>
    </lineage>
</organism>
<dbReference type="Proteomes" id="UP001184230">
    <property type="component" value="Unassembled WGS sequence"/>
</dbReference>
<evidence type="ECO:0000259" key="2">
    <source>
        <dbReference type="Pfam" id="PF01557"/>
    </source>
</evidence>
<accession>A0ABU1NDK4</accession>
<evidence type="ECO:0000313" key="4">
    <source>
        <dbReference type="EMBL" id="MDR6536413.1"/>
    </source>
</evidence>
<dbReference type="PANTHER" id="PTHR11820:SF7">
    <property type="entry name" value="ACYLPYRUVASE FAHD1, MITOCHONDRIAL"/>
    <property type="match status" value="1"/>
</dbReference>
<dbReference type="SUPFAM" id="SSF56529">
    <property type="entry name" value="FAH"/>
    <property type="match status" value="1"/>
</dbReference>
<dbReference type="InterPro" id="IPR036663">
    <property type="entry name" value="Fumarylacetoacetase_C_sf"/>
</dbReference>
<dbReference type="InterPro" id="IPR011234">
    <property type="entry name" value="Fumarylacetoacetase-like_C"/>
</dbReference>
<reference evidence="4 5" key="1">
    <citation type="submission" date="2023-07" db="EMBL/GenBank/DDBJ databases">
        <title>Sorghum-associated microbial communities from plants grown in Nebraska, USA.</title>
        <authorList>
            <person name="Schachtman D."/>
        </authorList>
    </citation>
    <scope>NUCLEOTIDE SEQUENCE [LARGE SCALE GENOMIC DNA]</scope>
    <source>
        <strain evidence="4 5">DS1781</strain>
    </source>
</reference>
<gene>
    <name evidence="4" type="ORF">J2739_002186</name>
</gene>
<dbReference type="Gene3D" id="3.90.850.10">
    <property type="entry name" value="Fumarylacetoacetase-like, C-terminal domain"/>
    <property type="match status" value="1"/>
</dbReference>
<comment type="caution">
    <text evidence="4">The sequence shown here is derived from an EMBL/GenBank/DDBJ whole genome shotgun (WGS) entry which is preliminary data.</text>
</comment>
<dbReference type="Gene3D" id="2.30.30.370">
    <property type="entry name" value="FAH"/>
    <property type="match status" value="1"/>
</dbReference>
<dbReference type="InterPro" id="IPR018833">
    <property type="entry name" value="Rv2993c-like_N"/>
</dbReference>
<dbReference type="RefSeq" id="WP_309901401.1">
    <property type="nucleotide sequence ID" value="NZ_JAVDRF010000004.1"/>
</dbReference>
<proteinExistence type="predicted"/>